<proteinExistence type="predicted"/>
<accession>A0A9E7KVB6</accession>
<gene>
    <name evidence="1" type="ORF">MUK42_37014</name>
</gene>
<protein>
    <submittedName>
        <fullName evidence="1">Uncharacterized protein</fullName>
    </submittedName>
</protein>
<dbReference type="Proteomes" id="UP001055439">
    <property type="component" value="Chromosome 8"/>
</dbReference>
<dbReference type="EMBL" id="CP097510">
    <property type="protein sequence ID" value="URE30786.1"/>
    <property type="molecule type" value="Genomic_DNA"/>
</dbReference>
<dbReference type="AlphaFoldDB" id="A0A9E7KVB6"/>
<organism evidence="1 2">
    <name type="scientific">Musa troglodytarum</name>
    <name type="common">fe'i banana</name>
    <dbReference type="NCBI Taxonomy" id="320322"/>
    <lineage>
        <taxon>Eukaryota</taxon>
        <taxon>Viridiplantae</taxon>
        <taxon>Streptophyta</taxon>
        <taxon>Embryophyta</taxon>
        <taxon>Tracheophyta</taxon>
        <taxon>Spermatophyta</taxon>
        <taxon>Magnoliopsida</taxon>
        <taxon>Liliopsida</taxon>
        <taxon>Zingiberales</taxon>
        <taxon>Musaceae</taxon>
        <taxon>Musa</taxon>
    </lineage>
</organism>
<evidence type="ECO:0000313" key="2">
    <source>
        <dbReference type="Proteomes" id="UP001055439"/>
    </source>
</evidence>
<evidence type="ECO:0000313" key="1">
    <source>
        <dbReference type="EMBL" id="URE30786.1"/>
    </source>
</evidence>
<sequence>MVPREPMATRFSPSRARLWRAAAACSRASGWPPLSTSTSGSTAPQRTIRTLFSFSKDKLTIAATALIWTAVQRVRRIERREARRRGLQSLIRQSRLSLVAWRREAAANSCSLTSESIHLVNISSSHASVSISEAGDATFGGGNSSISEEEE</sequence>
<keyword evidence="2" id="KW-1185">Reference proteome</keyword>
<reference evidence="1" key="1">
    <citation type="submission" date="2022-05" db="EMBL/GenBank/DDBJ databases">
        <title>The Musa troglodytarum L. genome provides insights into the mechanism of non-climacteric behaviour and enrichment of carotenoids.</title>
        <authorList>
            <person name="Wang J."/>
        </authorList>
    </citation>
    <scope>NUCLEOTIDE SEQUENCE</scope>
    <source>
        <tissue evidence="1">Leaf</tissue>
    </source>
</reference>
<name>A0A9E7KVB6_9LILI</name>